<dbReference type="AlphaFoldDB" id="A0A939BA68"/>
<dbReference type="InterPro" id="IPR051531">
    <property type="entry name" value="N-acetyltransferase"/>
</dbReference>
<accession>A0A939BA68</accession>
<protein>
    <submittedName>
        <fullName evidence="5">GNAT family N-acetyltransferase</fullName>
    </submittedName>
</protein>
<evidence type="ECO:0000256" key="1">
    <source>
        <dbReference type="ARBA" id="ARBA00022679"/>
    </source>
</evidence>
<feature type="domain" description="N-acetyltransferase" evidence="4">
    <location>
        <begin position="32"/>
        <end position="193"/>
    </location>
</feature>
<gene>
    <name evidence="5" type="ORF">H7U32_06775</name>
</gene>
<dbReference type="InterPro" id="IPR000182">
    <property type="entry name" value="GNAT_dom"/>
</dbReference>
<evidence type="ECO:0000259" key="4">
    <source>
        <dbReference type="PROSITE" id="PS51186"/>
    </source>
</evidence>
<dbReference type="Pfam" id="PF13302">
    <property type="entry name" value="Acetyltransf_3"/>
    <property type="match status" value="1"/>
</dbReference>
<keyword evidence="6" id="KW-1185">Reference proteome</keyword>
<evidence type="ECO:0000256" key="2">
    <source>
        <dbReference type="ARBA" id="ARBA00023315"/>
    </source>
</evidence>
<keyword evidence="2" id="KW-0012">Acyltransferase</keyword>
<reference evidence="5" key="2">
    <citation type="journal article" date="2021" name="Sci. Rep.">
        <title>The distribution of antibiotic resistance genes in chicken gut microbiota commensals.</title>
        <authorList>
            <person name="Juricova H."/>
            <person name="Matiasovicova J."/>
            <person name="Kubasova T."/>
            <person name="Cejkova D."/>
            <person name="Rychlik I."/>
        </authorList>
    </citation>
    <scope>NUCLEOTIDE SEQUENCE</scope>
    <source>
        <strain evidence="5">An836</strain>
    </source>
</reference>
<sequence length="232" mass="25761">MSVLQHLRTAFAPAKEAIRPPCIDAPAGAAPLRLRPMTMDDAEEWNALRWANDAWLAPWESGDPMGGHGISFHQWIANQRRNEQRGTGVTFLIERQGTIVGQISIGAIVYGAMRTGVVGYWVDRDQAGHGYAPQALAMLADWAFSAPDGPRLHRLEIAIVPENQRSLAVVRKVGAHHEGLRPKYMYVNGQWRDHETFCLLAEDMGQGFSQRFVSRHTWTGGPAQGMESPIVE</sequence>
<dbReference type="Gene3D" id="3.40.630.30">
    <property type="match status" value="1"/>
</dbReference>
<reference evidence="5" key="1">
    <citation type="submission" date="2020-08" db="EMBL/GenBank/DDBJ databases">
        <authorList>
            <person name="Cejkova D."/>
            <person name="Kubasova T."/>
            <person name="Jahodarova E."/>
            <person name="Rychlik I."/>
        </authorList>
    </citation>
    <scope>NUCLEOTIDE SEQUENCE</scope>
    <source>
        <strain evidence="5">An836</strain>
    </source>
</reference>
<proteinExistence type="inferred from homology"/>
<dbReference type="PROSITE" id="PS51186">
    <property type="entry name" value="GNAT"/>
    <property type="match status" value="1"/>
</dbReference>
<dbReference type="EMBL" id="JACLYU010000012">
    <property type="protein sequence ID" value="MBM6700010.1"/>
    <property type="molecule type" value="Genomic_DNA"/>
</dbReference>
<dbReference type="InterPro" id="IPR016181">
    <property type="entry name" value="Acyl_CoA_acyltransferase"/>
</dbReference>
<dbReference type="Proteomes" id="UP000718821">
    <property type="component" value="Unassembled WGS sequence"/>
</dbReference>
<dbReference type="PANTHER" id="PTHR43792">
    <property type="entry name" value="GNAT FAMILY, PUTATIVE (AFU_ORTHOLOGUE AFUA_3G00765)-RELATED-RELATED"/>
    <property type="match status" value="1"/>
</dbReference>
<dbReference type="SUPFAM" id="SSF55729">
    <property type="entry name" value="Acyl-CoA N-acyltransferases (Nat)"/>
    <property type="match status" value="1"/>
</dbReference>
<keyword evidence="1" id="KW-0808">Transferase</keyword>
<dbReference type="GO" id="GO:0005737">
    <property type="term" value="C:cytoplasm"/>
    <property type="evidence" value="ECO:0007669"/>
    <property type="project" value="TreeGrafter"/>
</dbReference>
<name>A0A939BA68_9BIFI</name>
<organism evidence="5 6">
    <name type="scientific">Bifidobacterium pullorum subsp. saeculare</name>
    <dbReference type="NCBI Taxonomy" id="78257"/>
    <lineage>
        <taxon>Bacteria</taxon>
        <taxon>Bacillati</taxon>
        <taxon>Actinomycetota</taxon>
        <taxon>Actinomycetes</taxon>
        <taxon>Bifidobacteriales</taxon>
        <taxon>Bifidobacteriaceae</taxon>
        <taxon>Bifidobacterium</taxon>
    </lineage>
</organism>
<comment type="similarity">
    <text evidence="3">Belongs to the acetyltransferase family. RimJ subfamily.</text>
</comment>
<evidence type="ECO:0000313" key="6">
    <source>
        <dbReference type="Proteomes" id="UP000718821"/>
    </source>
</evidence>
<comment type="caution">
    <text evidence="5">The sequence shown here is derived from an EMBL/GenBank/DDBJ whole genome shotgun (WGS) entry which is preliminary data.</text>
</comment>
<dbReference type="GO" id="GO:0008999">
    <property type="term" value="F:protein-N-terminal-alanine acetyltransferase activity"/>
    <property type="evidence" value="ECO:0007669"/>
    <property type="project" value="TreeGrafter"/>
</dbReference>
<dbReference type="RefSeq" id="WP_204469221.1">
    <property type="nucleotide sequence ID" value="NZ_JACLYU010000012.1"/>
</dbReference>
<evidence type="ECO:0000256" key="3">
    <source>
        <dbReference type="ARBA" id="ARBA00038502"/>
    </source>
</evidence>
<evidence type="ECO:0000313" key="5">
    <source>
        <dbReference type="EMBL" id="MBM6700010.1"/>
    </source>
</evidence>
<dbReference type="PANTHER" id="PTHR43792:SF8">
    <property type="entry name" value="[RIBOSOMAL PROTEIN US5]-ALANINE N-ACETYLTRANSFERASE"/>
    <property type="match status" value="1"/>
</dbReference>